<protein>
    <submittedName>
        <fullName evidence="4">Uncharacterized protein LOC111104809 isoform X1</fullName>
    </submittedName>
</protein>
<gene>
    <name evidence="4" type="primary">LOC111104809</name>
</gene>
<reference evidence="4" key="2">
    <citation type="submission" date="2025-08" db="UniProtKB">
        <authorList>
            <consortium name="RefSeq"/>
        </authorList>
    </citation>
    <scope>IDENTIFICATION</scope>
    <source>
        <tissue evidence="4">Whole sample</tissue>
    </source>
</reference>
<feature type="region of interest" description="Disordered" evidence="1">
    <location>
        <begin position="27"/>
        <end position="89"/>
    </location>
</feature>
<accession>A0A8B8AVE1</accession>
<keyword evidence="2" id="KW-0812">Transmembrane</keyword>
<organism evidence="3 4">
    <name type="scientific">Crassostrea virginica</name>
    <name type="common">Eastern oyster</name>
    <dbReference type="NCBI Taxonomy" id="6565"/>
    <lineage>
        <taxon>Eukaryota</taxon>
        <taxon>Metazoa</taxon>
        <taxon>Spiralia</taxon>
        <taxon>Lophotrochozoa</taxon>
        <taxon>Mollusca</taxon>
        <taxon>Bivalvia</taxon>
        <taxon>Autobranchia</taxon>
        <taxon>Pteriomorphia</taxon>
        <taxon>Ostreida</taxon>
        <taxon>Ostreoidea</taxon>
        <taxon>Ostreidae</taxon>
        <taxon>Crassostrea</taxon>
    </lineage>
</organism>
<dbReference type="Proteomes" id="UP000694844">
    <property type="component" value="Chromosome 1"/>
</dbReference>
<evidence type="ECO:0000256" key="2">
    <source>
        <dbReference type="SAM" id="Phobius"/>
    </source>
</evidence>
<feature type="transmembrane region" description="Helical" evidence="2">
    <location>
        <begin position="6"/>
        <end position="24"/>
    </location>
</feature>
<feature type="compositionally biased region" description="Basic residues" evidence="1">
    <location>
        <begin position="59"/>
        <end position="78"/>
    </location>
</feature>
<keyword evidence="2" id="KW-0472">Membrane</keyword>
<dbReference type="AlphaFoldDB" id="A0A8B8AVE1"/>
<feature type="compositionally biased region" description="Basic and acidic residues" evidence="1">
    <location>
        <begin position="43"/>
        <end position="58"/>
    </location>
</feature>
<proteinExistence type="predicted"/>
<keyword evidence="2" id="KW-1133">Transmembrane helix</keyword>
<feature type="transmembrane region" description="Helical" evidence="2">
    <location>
        <begin position="127"/>
        <end position="146"/>
    </location>
</feature>
<dbReference type="RefSeq" id="XP_022294658.1">
    <property type="nucleotide sequence ID" value="XM_022438950.1"/>
</dbReference>
<name>A0A8B8AVE1_CRAVI</name>
<dbReference type="GeneID" id="111104809"/>
<evidence type="ECO:0000313" key="3">
    <source>
        <dbReference type="Proteomes" id="UP000694844"/>
    </source>
</evidence>
<evidence type="ECO:0000313" key="4">
    <source>
        <dbReference type="RefSeq" id="XP_022294658.1"/>
    </source>
</evidence>
<keyword evidence="3" id="KW-1185">Reference proteome</keyword>
<reference evidence="3" key="1">
    <citation type="submission" date="2024-06" db="UniProtKB">
        <authorList>
            <consortium name="RefSeq"/>
        </authorList>
    </citation>
    <scope>NUCLEOTIDE SEQUENCE [LARGE SCALE GENOMIC DNA]</scope>
</reference>
<dbReference type="KEGG" id="cvn:111104809"/>
<evidence type="ECO:0000256" key="1">
    <source>
        <dbReference type="SAM" id="MobiDB-lite"/>
    </source>
</evidence>
<sequence length="181" mass="20017">MTSHLKTFLILGVLYVVLIAIAVSDRKSMSSSQSSSTEIDNNNVERFKRNTQANDHKKTHDKSHKKDNKHKNHKKHHEAKNGTSTYKNESIYDSKKVDVNKKAEVVGGKMEASTHTKRVKVGKPKGGSNAGVIIAVIVILITGLGIEKEKTVKGEPIKIQEDERNVNITATLPLSKVIVQN</sequence>